<dbReference type="Proteomes" id="UP001500326">
    <property type="component" value="Unassembled WGS sequence"/>
</dbReference>
<sequence length="176" mass="20027">MFSLIGVGMVDSRQETFRTLFDAHYPAVFGYLRRRVADVEDAEELAADVFRLAWEKQDPRSPFQRAWLFRVAANRLTDWYRRQGLRRDVEAALRCRLEEAASRIGVEDSVAVRDAVRALPFREQEALQLTYWDGMSASEIAAVLDCSTAAVWTLLSRARARLRAMLGEPSLEGSAK</sequence>
<dbReference type="Pfam" id="PF08281">
    <property type="entry name" value="Sigma70_r4_2"/>
    <property type="match status" value="1"/>
</dbReference>
<dbReference type="Gene3D" id="1.10.1740.10">
    <property type="match status" value="1"/>
</dbReference>
<dbReference type="InterPro" id="IPR036388">
    <property type="entry name" value="WH-like_DNA-bd_sf"/>
</dbReference>
<comment type="similarity">
    <text evidence="1">Belongs to the sigma-70 factor family. ECF subfamily.</text>
</comment>
<organism evidence="7 8">
    <name type="scientific">Microbacterium pumilum</name>
    <dbReference type="NCBI Taxonomy" id="344165"/>
    <lineage>
        <taxon>Bacteria</taxon>
        <taxon>Bacillati</taxon>
        <taxon>Actinomycetota</taxon>
        <taxon>Actinomycetes</taxon>
        <taxon>Micrococcales</taxon>
        <taxon>Microbacteriaceae</taxon>
        <taxon>Microbacterium</taxon>
    </lineage>
</organism>
<dbReference type="InterPro" id="IPR007627">
    <property type="entry name" value="RNA_pol_sigma70_r2"/>
</dbReference>
<protein>
    <submittedName>
        <fullName evidence="7">Sigma-70 family RNA polymerase sigma factor</fullName>
    </submittedName>
</protein>
<feature type="domain" description="RNA polymerase sigma-70 region 2" evidence="5">
    <location>
        <begin position="20"/>
        <end position="84"/>
    </location>
</feature>
<comment type="caution">
    <text evidence="7">The sequence shown here is derived from an EMBL/GenBank/DDBJ whole genome shotgun (WGS) entry which is preliminary data.</text>
</comment>
<dbReference type="InterPro" id="IPR013324">
    <property type="entry name" value="RNA_pol_sigma_r3/r4-like"/>
</dbReference>
<dbReference type="CDD" id="cd06171">
    <property type="entry name" value="Sigma70_r4"/>
    <property type="match status" value="1"/>
</dbReference>
<dbReference type="InterPro" id="IPR013249">
    <property type="entry name" value="RNA_pol_sigma70_r4_t2"/>
</dbReference>
<accession>A0ABN2T463</accession>
<dbReference type="SUPFAM" id="SSF88946">
    <property type="entry name" value="Sigma2 domain of RNA polymerase sigma factors"/>
    <property type="match status" value="1"/>
</dbReference>
<evidence type="ECO:0000259" key="5">
    <source>
        <dbReference type="Pfam" id="PF04542"/>
    </source>
</evidence>
<feature type="domain" description="RNA polymerase sigma factor 70 region 4 type 2" evidence="6">
    <location>
        <begin position="111"/>
        <end position="162"/>
    </location>
</feature>
<keyword evidence="4" id="KW-0804">Transcription</keyword>
<gene>
    <name evidence="7" type="ORF">GCM10009777_39530</name>
</gene>
<dbReference type="PANTHER" id="PTHR43133">
    <property type="entry name" value="RNA POLYMERASE ECF-TYPE SIGMA FACTO"/>
    <property type="match status" value="1"/>
</dbReference>
<dbReference type="InterPro" id="IPR039425">
    <property type="entry name" value="RNA_pol_sigma-70-like"/>
</dbReference>
<dbReference type="Pfam" id="PF04542">
    <property type="entry name" value="Sigma70_r2"/>
    <property type="match status" value="1"/>
</dbReference>
<dbReference type="InterPro" id="IPR014284">
    <property type="entry name" value="RNA_pol_sigma-70_dom"/>
</dbReference>
<dbReference type="EMBL" id="BAAAOH010000001">
    <property type="protein sequence ID" value="GAA1998333.1"/>
    <property type="molecule type" value="Genomic_DNA"/>
</dbReference>
<dbReference type="SUPFAM" id="SSF88659">
    <property type="entry name" value="Sigma3 and sigma4 domains of RNA polymerase sigma factors"/>
    <property type="match status" value="1"/>
</dbReference>
<proteinExistence type="inferred from homology"/>
<keyword evidence="8" id="KW-1185">Reference proteome</keyword>
<evidence type="ECO:0000313" key="7">
    <source>
        <dbReference type="EMBL" id="GAA1998333.1"/>
    </source>
</evidence>
<evidence type="ECO:0000256" key="2">
    <source>
        <dbReference type="ARBA" id="ARBA00023015"/>
    </source>
</evidence>
<evidence type="ECO:0000259" key="6">
    <source>
        <dbReference type="Pfam" id="PF08281"/>
    </source>
</evidence>
<dbReference type="Gene3D" id="1.10.10.10">
    <property type="entry name" value="Winged helix-like DNA-binding domain superfamily/Winged helix DNA-binding domain"/>
    <property type="match status" value="1"/>
</dbReference>
<evidence type="ECO:0000256" key="3">
    <source>
        <dbReference type="ARBA" id="ARBA00023082"/>
    </source>
</evidence>
<evidence type="ECO:0000256" key="1">
    <source>
        <dbReference type="ARBA" id="ARBA00010641"/>
    </source>
</evidence>
<keyword evidence="2" id="KW-0805">Transcription regulation</keyword>
<reference evidence="7 8" key="1">
    <citation type="journal article" date="2019" name="Int. J. Syst. Evol. Microbiol.">
        <title>The Global Catalogue of Microorganisms (GCM) 10K type strain sequencing project: providing services to taxonomists for standard genome sequencing and annotation.</title>
        <authorList>
            <consortium name="The Broad Institute Genomics Platform"/>
            <consortium name="The Broad Institute Genome Sequencing Center for Infectious Disease"/>
            <person name="Wu L."/>
            <person name="Ma J."/>
        </authorList>
    </citation>
    <scope>NUCLEOTIDE SEQUENCE [LARGE SCALE GENOMIC DNA]</scope>
    <source>
        <strain evidence="7 8">JCM 14902</strain>
    </source>
</reference>
<dbReference type="RefSeq" id="WP_344066518.1">
    <property type="nucleotide sequence ID" value="NZ_BAAAOH010000001.1"/>
</dbReference>
<keyword evidence="3" id="KW-0731">Sigma factor</keyword>
<name>A0ABN2T463_9MICO</name>
<dbReference type="PANTHER" id="PTHR43133:SF25">
    <property type="entry name" value="RNA POLYMERASE SIGMA FACTOR RFAY-RELATED"/>
    <property type="match status" value="1"/>
</dbReference>
<dbReference type="InterPro" id="IPR013325">
    <property type="entry name" value="RNA_pol_sigma_r2"/>
</dbReference>
<evidence type="ECO:0000256" key="4">
    <source>
        <dbReference type="ARBA" id="ARBA00023163"/>
    </source>
</evidence>
<dbReference type="NCBIfam" id="TIGR02937">
    <property type="entry name" value="sigma70-ECF"/>
    <property type="match status" value="1"/>
</dbReference>
<evidence type="ECO:0000313" key="8">
    <source>
        <dbReference type="Proteomes" id="UP001500326"/>
    </source>
</evidence>